<reference evidence="2 3" key="1">
    <citation type="submission" date="2020-08" db="EMBL/GenBank/DDBJ databases">
        <title>Genomic Encyclopedia of Type Strains, Phase IV (KMG-IV): sequencing the most valuable type-strain genomes for metagenomic binning, comparative biology and taxonomic classification.</title>
        <authorList>
            <person name="Goeker M."/>
        </authorList>
    </citation>
    <scope>NUCLEOTIDE SEQUENCE [LARGE SCALE GENOMIC DNA]</scope>
    <source>
        <strain evidence="2 3">DSM 27939</strain>
    </source>
</reference>
<dbReference type="Proteomes" id="UP000552709">
    <property type="component" value="Unassembled WGS sequence"/>
</dbReference>
<protein>
    <submittedName>
        <fullName evidence="2">Uncharacterized protein</fullName>
    </submittedName>
</protein>
<dbReference type="EMBL" id="JACHFL010000024">
    <property type="protein sequence ID" value="MBB5365919.1"/>
    <property type="molecule type" value="Genomic_DNA"/>
</dbReference>
<keyword evidence="1" id="KW-1133">Transmembrane helix</keyword>
<feature type="transmembrane region" description="Helical" evidence="1">
    <location>
        <begin position="56"/>
        <end position="73"/>
    </location>
</feature>
<proteinExistence type="predicted"/>
<keyword evidence="1" id="KW-0812">Transmembrane</keyword>
<feature type="transmembrane region" description="Helical" evidence="1">
    <location>
        <begin position="26"/>
        <end position="50"/>
    </location>
</feature>
<sequence>MTHVTQEAQSARVGARQGRAAVRDQLVNSLFNPYTALCLLLLISGVGVALMDARGMAMLLVTAFLAAVVRLLWTIREELRETNTHQQAQVKLLRAAALRGGRE</sequence>
<name>A0A7W8K267_9DEIO</name>
<gene>
    <name evidence="2" type="ORF">HNQ08_005045</name>
</gene>
<keyword evidence="3" id="KW-1185">Reference proteome</keyword>
<dbReference type="AlphaFoldDB" id="A0A7W8K267"/>
<accession>A0A7W8K267</accession>
<dbReference type="RefSeq" id="WP_184137807.1">
    <property type="nucleotide sequence ID" value="NZ_JACHFL010000024.1"/>
</dbReference>
<evidence type="ECO:0000313" key="2">
    <source>
        <dbReference type="EMBL" id="MBB5365919.1"/>
    </source>
</evidence>
<evidence type="ECO:0000256" key="1">
    <source>
        <dbReference type="SAM" id="Phobius"/>
    </source>
</evidence>
<organism evidence="2 3">
    <name type="scientific">Deinococcus humi</name>
    <dbReference type="NCBI Taxonomy" id="662880"/>
    <lineage>
        <taxon>Bacteria</taxon>
        <taxon>Thermotogati</taxon>
        <taxon>Deinococcota</taxon>
        <taxon>Deinococci</taxon>
        <taxon>Deinococcales</taxon>
        <taxon>Deinococcaceae</taxon>
        <taxon>Deinococcus</taxon>
    </lineage>
</organism>
<evidence type="ECO:0000313" key="3">
    <source>
        <dbReference type="Proteomes" id="UP000552709"/>
    </source>
</evidence>
<keyword evidence="1" id="KW-0472">Membrane</keyword>
<comment type="caution">
    <text evidence="2">The sequence shown here is derived from an EMBL/GenBank/DDBJ whole genome shotgun (WGS) entry which is preliminary data.</text>
</comment>